<sequence>MHPIVAVVAIIGIVVVMLANQGKDPPLPTGNNNWQDVAALIGAIASMIIAVATLIALFL</sequence>
<dbReference type="AlphaFoldDB" id="A0A7C3KE16"/>
<evidence type="ECO:0000256" key="1">
    <source>
        <dbReference type="SAM" id="Phobius"/>
    </source>
</evidence>
<reference evidence="2" key="1">
    <citation type="journal article" date="2020" name="mSystems">
        <title>Genome- and Community-Level Interaction Insights into Carbon Utilization and Element Cycling Functions of Hydrothermarchaeota in Hydrothermal Sediment.</title>
        <authorList>
            <person name="Zhou Z."/>
            <person name="Liu Y."/>
            <person name="Xu W."/>
            <person name="Pan J."/>
            <person name="Luo Z.H."/>
            <person name="Li M."/>
        </authorList>
    </citation>
    <scope>NUCLEOTIDE SEQUENCE [LARGE SCALE GENOMIC DNA]</scope>
    <source>
        <strain evidence="2">SpSt-418</strain>
    </source>
</reference>
<protein>
    <submittedName>
        <fullName evidence="2">Uncharacterized protein</fullName>
    </submittedName>
</protein>
<keyword evidence="1" id="KW-0472">Membrane</keyword>
<keyword evidence="1" id="KW-1133">Transmembrane helix</keyword>
<keyword evidence="1" id="KW-0812">Transmembrane</keyword>
<comment type="caution">
    <text evidence="2">The sequence shown here is derived from an EMBL/GenBank/DDBJ whole genome shotgun (WGS) entry which is preliminary data.</text>
</comment>
<proteinExistence type="predicted"/>
<dbReference type="EMBL" id="DSRU01000099">
    <property type="protein sequence ID" value="HFM97647.1"/>
    <property type="molecule type" value="Genomic_DNA"/>
</dbReference>
<evidence type="ECO:0000313" key="2">
    <source>
        <dbReference type="EMBL" id="HFM97647.1"/>
    </source>
</evidence>
<feature type="transmembrane region" description="Helical" evidence="1">
    <location>
        <begin position="37"/>
        <end position="58"/>
    </location>
</feature>
<name>A0A7C3KE16_9CYAN</name>
<organism evidence="2">
    <name type="scientific">Oscillatoriales cyanobacterium SpSt-418</name>
    <dbReference type="NCBI Taxonomy" id="2282169"/>
    <lineage>
        <taxon>Bacteria</taxon>
        <taxon>Bacillati</taxon>
        <taxon>Cyanobacteriota</taxon>
        <taxon>Cyanophyceae</taxon>
        <taxon>Oscillatoriophycideae</taxon>
        <taxon>Oscillatoriales</taxon>
    </lineage>
</organism>
<gene>
    <name evidence="2" type="ORF">ENR64_07730</name>
</gene>
<accession>A0A7C3KE16</accession>